<evidence type="ECO:0000313" key="2">
    <source>
        <dbReference type="Proteomes" id="UP000522163"/>
    </source>
</evidence>
<sequence length="64" mass="7644">MGWKENKAIRDLEYSKKNRKRIPFDVQISEYEHLKQVVKDTPVITYVKQALNAYSGEEIFKIKK</sequence>
<organism evidence="1 2">
    <name type="scientific">Oribacterium sinus</name>
    <dbReference type="NCBI Taxonomy" id="237576"/>
    <lineage>
        <taxon>Bacteria</taxon>
        <taxon>Bacillati</taxon>
        <taxon>Bacillota</taxon>
        <taxon>Clostridia</taxon>
        <taxon>Lachnospirales</taxon>
        <taxon>Lachnospiraceae</taxon>
        <taxon>Oribacterium</taxon>
    </lineage>
</organism>
<dbReference type="EMBL" id="JACHHH010000008">
    <property type="protein sequence ID" value="MBB6041744.1"/>
    <property type="molecule type" value="Genomic_DNA"/>
</dbReference>
<name>A0A7W9SGH1_9FIRM</name>
<protein>
    <submittedName>
        <fullName evidence="1">Uncharacterized protein</fullName>
    </submittedName>
</protein>
<reference evidence="1 2" key="1">
    <citation type="submission" date="2020-08" db="EMBL/GenBank/DDBJ databases">
        <title>Genomic Encyclopedia of Type Strains, Phase IV (KMG-IV): sequencing the most valuable type-strain genomes for metagenomic binning, comparative biology and taxonomic classification.</title>
        <authorList>
            <person name="Goeker M."/>
        </authorList>
    </citation>
    <scope>NUCLEOTIDE SEQUENCE [LARGE SCALE GENOMIC DNA]</scope>
    <source>
        <strain evidence="1 2">DSM 17245</strain>
    </source>
</reference>
<comment type="caution">
    <text evidence="1">The sequence shown here is derived from an EMBL/GenBank/DDBJ whole genome shotgun (WGS) entry which is preliminary data.</text>
</comment>
<dbReference type="Proteomes" id="UP000522163">
    <property type="component" value="Unassembled WGS sequence"/>
</dbReference>
<dbReference type="AlphaFoldDB" id="A0A7W9SGH1"/>
<accession>A0A7W9SGH1</accession>
<dbReference type="RefSeq" id="WP_183684318.1">
    <property type="nucleotide sequence ID" value="NZ_JACHHH010000008.1"/>
</dbReference>
<proteinExistence type="predicted"/>
<gene>
    <name evidence="1" type="ORF">HNQ46_001734</name>
</gene>
<evidence type="ECO:0000313" key="1">
    <source>
        <dbReference type="EMBL" id="MBB6041744.1"/>
    </source>
</evidence>
<dbReference type="GeneID" id="85015267"/>